<sequence>MCVVVREGGRDFRQFEEACTERLFLLVSAKIEKAEAWTTGSENLLSLERKSWESMAEVLEVRMRDSARSSAAAAPPSTTTSLVKNEQHGEVSYLDFISLPIIRLDEFDQDELRLLAQYSGDFSEAAFENIVIPKIDRRIFNESAGSRRQTYGKCFASRHWNTGSDNADDSEEEDEDSEPARSRSRGRPRKKRKKERKVNVPDKTRSAKAVARVIVERKERLCLRDTTSQGGAEALGSSSVGIRIQNLVSDSSDVSGWINSAEKTVMPTGTGKRGRPRKLGPNGLPINPPRPDTLADYSSKNQKQEIVSLEVEEDFEEGPGRRTRKRRASANYSVASEAVDGRESKRRPERGIILGRNGETDRKDEGVRTYYGEEELMEILRQMEGKWSSAQMKRKFVDAIGFPKGWTVLVGMRHTNDGRAYFDYREWRSPEGRIWTSYKEAAAYLLSTVGKDICIEGGLGPSLAGQEDGCEQNALIDDGENGVDQTLINSSSFAALLNAHDSQLFFETQAEGDLQSLERGLNQDLQDLERGACEARIDHFQTAGDHVDKFLRASCRSDDVAISTQAFGEQMGPIVNQSNHQTSCPVYKRRGCKQWRQSWLQGPFGYELRSNFRCLSQGGRIPCRTVRMLIHITTLLVASVHRNRTC</sequence>
<dbReference type="PANTHER" id="PTHR37701">
    <property type="entry name" value="METHYL-CPG-BINDING DOMAIN-CONTAINING PROTEIN 8"/>
    <property type="match status" value="1"/>
</dbReference>
<evidence type="ECO:0000313" key="3">
    <source>
        <dbReference type="Proteomes" id="UP001605036"/>
    </source>
</evidence>
<dbReference type="AlphaFoldDB" id="A0ABD1ZFH4"/>
<name>A0ABD1ZFH4_9MARC</name>
<dbReference type="EMBL" id="JBHFFA010000001">
    <property type="protein sequence ID" value="KAL2650188.1"/>
    <property type="molecule type" value="Genomic_DNA"/>
</dbReference>
<organism evidence="2 3">
    <name type="scientific">Riccia fluitans</name>
    <dbReference type="NCBI Taxonomy" id="41844"/>
    <lineage>
        <taxon>Eukaryota</taxon>
        <taxon>Viridiplantae</taxon>
        <taxon>Streptophyta</taxon>
        <taxon>Embryophyta</taxon>
        <taxon>Marchantiophyta</taxon>
        <taxon>Marchantiopsida</taxon>
        <taxon>Marchantiidae</taxon>
        <taxon>Marchantiales</taxon>
        <taxon>Ricciaceae</taxon>
        <taxon>Riccia</taxon>
    </lineage>
</organism>
<protein>
    <recommendedName>
        <fullName evidence="4">MBD domain-containing protein</fullName>
    </recommendedName>
</protein>
<feature type="compositionally biased region" description="Acidic residues" evidence="1">
    <location>
        <begin position="166"/>
        <end position="177"/>
    </location>
</feature>
<dbReference type="Proteomes" id="UP001605036">
    <property type="component" value="Unassembled WGS sequence"/>
</dbReference>
<feature type="region of interest" description="Disordered" evidence="1">
    <location>
        <begin position="264"/>
        <end position="297"/>
    </location>
</feature>
<feature type="compositionally biased region" description="Basic residues" evidence="1">
    <location>
        <begin position="182"/>
        <end position="196"/>
    </location>
</feature>
<feature type="region of interest" description="Disordered" evidence="1">
    <location>
        <begin position="157"/>
        <end position="206"/>
    </location>
</feature>
<dbReference type="InterPro" id="IPR037472">
    <property type="entry name" value="MBD8"/>
</dbReference>
<gene>
    <name evidence="2" type="ORF">R1flu_018316</name>
</gene>
<proteinExistence type="predicted"/>
<keyword evidence="3" id="KW-1185">Reference proteome</keyword>
<dbReference type="PANTHER" id="PTHR37701:SF17">
    <property type="entry name" value="METHYL BINDING DOMAIN117"/>
    <property type="match status" value="1"/>
</dbReference>
<accession>A0ABD1ZFH4</accession>
<reference evidence="2 3" key="1">
    <citation type="submission" date="2024-09" db="EMBL/GenBank/DDBJ databases">
        <title>Chromosome-scale assembly of Riccia fluitans.</title>
        <authorList>
            <person name="Paukszto L."/>
            <person name="Sawicki J."/>
            <person name="Karawczyk K."/>
            <person name="Piernik-Szablinska J."/>
            <person name="Szczecinska M."/>
            <person name="Mazdziarz M."/>
        </authorList>
    </citation>
    <scope>NUCLEOTIDE SEQUENCE [LARGE SCALE GENOMIC DNA]</scope>
    <source>
        <strain evidence="2">Rf_01</strain>
        <tissue evidence="2">Aerial parts of the thallus</tissue>
    </source>
</reference>
<evidence type="ECO:0000313" key="2">
    <source>
        <dbReference type="EMBL" id="KAL2650188.1"/>
    </source>
</evidence>
<comment type="caution">
    <text evidence="2">The sequence shown here is derived from an EMBL/GenBank/DDBJ whole genome shotgun (WGS) entry which is preliminary data.</text>
</comment>
<evidence type="ECO:0000256" key="1">
    <source>
        <dbReference type="SAM" id="MobiDB-lite"/>
    </source>
</evidence>
<evidence type="ECO:0008006" key="4">
    <source>
        <dbReference type="Google" id="ProtNLM"/>
    </source>
</evidence>